<feature type="transmembrane region" description="Helical" evidence="1">
    <location>
        <begin position="176"/>
        <end position="199"/>
    </location>
</feature>
<name>A0A5C3QF27_9AGAR</name>
<feature type="domain" description="DUF6533" evidence="2">
    <location>
        <begin position="1"/>
        <end position="43"/>
    </location>
</feature>
<keyword evidence="1" id="KW-0812">Transmembrane</keyword>
<accession>A0A5C3QF27</accession>
<feature type="transmembrane region" description="Helical" evidence="1">
    <location>
        <begin position="120"/>
        <end position="140"/>
    </location>
</feature>
<dbReference type="AlphaFoldDB" id="A0A5C3QF27"/>
<proteinExistence type="predicted"/>
<keyword evidence="4" id="KW-1185">Reference proteome</keyword>
<keyword evidence="1" id="KW-0472">Membrane</keyword>
<keyword evidence="1" id="KW-1133">Transmembrane helix</keyword>
<dbReference type="OrthoDB" id="2679643at2759"/>
<feature type="transmembrane region" description="Helical" evidence="1">
    <location>
        <begin position="219"/>
        <end position="238"/>
    </location>
</feature>
<protein>
    <recommendedName>
        <fullName evidence="2">DUF6533 domain-containing protein</fullName>
    </recommendedName>
</protein>
<evidence type="ECO:0000259" key="2">
    <source>
        <dbReference type="Pfam" id="PF20151"/>
    </source>
</evidence>
<reference evidence="3 4" key="1">
    <citation type="journal article" date="2019" name="Nat. Ecol. Evol.">
        <title>Megaphylogeny resolves global patterns of mushroom evolution.</title>
        <authorList>
            <person name="Varga T."/>
            <person name="Krizsan K."/>
            <person name="Foldi C."/>
            <person name="Dima B."/>
            <person name="Sanchez-Garcia M."/>
            <person name="Sanchez-Ramirez S."/>
            <person name="Szollosi G.J."/>
            <person name="Szarkandi J.G."/>
            <person name="Papp V."/>
            <person name="Albert L."/>
            <person name="Andreopoulos W."/>
            <person name="Angelini C."/>
            <person name="Antonin V."/>
            <person name="Barry K.W."/>
            <person name="Bougher N.L."/>
            <person name="Buchanan P."/>
            <person name="Buyck B."/>
            <person name="Bense V."/>
            <person name="Catcheside P."/>
            <person name="Chovatia M."/>
            <person name="Cooper J."/>
            <person name="Damon W."/>
            <person name="Desjardin D."/>
            <person name="Finy P."/>
            <person name="Geml J."/>
            <person name="Haridas S."/>
            <person name="Hughes K."/>
            <person name="Justo A."/>
            <person name="Karasinski D."/>
            <person name="Kautmanova I."/>
            <person name="Kiss B."/>
            <person name="Kocsube S."/>
            <person name="Kotiranta H."/>
            <person name="LaButti K.M."/>
            <person name="Lechner B.E."/>
            <person name="Liimatainen K."/>
            <person name="Lipzen A."/>
            <person name="Lukacs Z."/>
            <person name="Mihaltcheva S."/>
            <person name="Morgado L.N."/>
            <person name="Niskanen T."/>
            <person name="Noordeloos M.E."/>
            <person name="Ohm R.A."/>
            <person name="Ortiz-Santana B."/>
            <person name="Ovrebo C."/>
            <person name="Racz N."/>
            <person name="Riley R."/>
            <person name="Savchenko A."/>
            <person name="Shiryaev A."/>
            <person name="Soop K."/>
            <person name="Spirin V."/>
            <person name="Szebenyi C."/>
            <person name="Tomsovsky M."/>
            <person name="Tulloss R.E."/>
            <person name="Uehling J."/>
            <person name="Grigoriev I.V."/>
            <person name="Vagvolgyi C."/>
            <person name="Papp T."/>
            <person name="Martin F.M."/>
            <person name="Miettinen O."/>
            <person name="Hibbett D.S."/>
            <person name="Nagy L.G."/>
        </authorList>
    </citation>
    <scope>NUCLEOTIDE SEQUENCE [LARGE SCALE GENOMIC DNA]</scope>
    <source>
        <strain evidence="3 4">CBS 309.79</strain>
    </source>
</reference>
<evidence type="ECO:0000256" key="1">
    <source>
        <dbReference type="SAM" id="Phobius"/>
    </source>
</evidence>
<dbReference type="InterPro" id="IPR045340">
    <property type="entry name" value="DUF6533"/>
</dbReference>
<gene>
    <name evidence="3" type="ORF">BDV98DRAFT_594666</name>
</gene>
<feature type="transmembrane region" description="Helical" evidence="1">
    <location>
        <begin position="84"/>
        <end position="108"/>
    </location>
</feature>
<dbReference type="Pfam" id="PF20151">
    <property type="entry name" value="DUF6533"/>
    <property type="match status" value="1"/>
</dbReference>
<dbReference type="Proteomes" id="UP000305067">
    <property type="component" value="Unassembled WGS sequence"/>
</dbReference>
<evidence type="ECO:0000313" key="4">
    <source>
        <dbReference type="Proteomes" id="UP000305067"/>
    </source>
</evidence>
<organism evidence="3 4">
    <name type="scientific">Pterulicium gracile</name>
    <dbReference type="NCBI Taxonomy" id="1884261"/>
    <lineage>
        <taxon>Eukaryota</taxon>
        <taxon>Fungi</taxon>
        <taxon>Dikarya</taxon>
        <taxon>Basidiomycota</taxon>
        <taxon>Agaricomycotina</taxon>
        <taxon>Agaricomycetes</taxon>
        <taxon>Agaricomycetidae</taxon>
        <taxon>Agaricales</taxon>
        <taxon>Pleurotineae</taxon>
        <taxon>Pterulaceae</taxon>
        <taxon>Pterulicium</taxon>
    </lineage>
</organism>
<dbReference type="EMBL" id="ML178832">
    <property type="protein sequence ID" value="TFK99729.1"/>
    <property type="molecule type" value="Genomic_DNA"/>
</dbReference>
<sequence length="376" mass="42159">MAALSLLVYDYFLTLDNEIRFFWAGPWRTSRVLFLINRYSTPLSVAALITCKTHLPHPTDGSPGPSSVAQVFLLKSLQRSCYRAYIGLFAWWFTLVSVVQAILVIRVWYLFRRAPRLRRFVIMLFVATVLVSAGLLANYFKGIRPWEMTISAVMKDGVPFRQRGCPGPGPPSPPPVWPFLAPSLVLHTVLYLLTTYVALTSEDMMKTALSRRMVRDGGLFYLVVFITSVFTICASALATPTGIRLRHVATLSQLPFTILSISIGRVMLSIRTLAANTPTPDDWIMEMIAHQSMGHKGAGTEDIGMGVRTRWRQGAHQNEFFVDVENTPGEFAMAMVKRSTRGSSLHSDVSDWERMWKQAEDGLGVDPPPQSRHHGL</sequence>
<evidence type="ECO:0000313" key="3">
    <source>
        <dbReference type="EMBL" id="TFK99729.1"/>
    </source>
</evidence>